<dbReference type="Proteomes" id="UP000252086">
    <property type="component" value="Unassembled WGS sequence"/>
</dbReference>
<dbReference type="InterPro" id="IPR050469">
    <property type="entry name" value="Diguanylate_Cyclase"/>
</dbReference>
<dbReference type="PROSITE" id="PS50110">
    <property type="entry name" value="RESPONSE_REGULATORY"/>
    <property type="match status" value="1"/>
</dbReference>
<gene>
    <name evidence="7" type="ORF">DFP76_105205</name>
</gene>
<dbReference type="AlphaFoldDB" id="A0A366CY18"/>
<dbReference type="Gene3D" id="3.40.50.2300">
    <property type="match status" value="1"/>
</dbReference>
<dbReference type="EC" id="2.7.7.65" evidence="2"/>
<feature type="domain" description="Response regulatory" evidence="5">
    <location>
        <begin position="2"/>
        <end position="123"/>
    </location>
</feature>
<dbReference type="GO" id="GO:1902201">
    <property type="term" value="P:negative regulation of bacterial-type flagellum-dependent cell motility"/>
    <property type="evidence" value="ECO:0007669"/>
    <property type="project" value="TreeGrafter"/>
</dbReference>
<dbReference type="EMBL" id="QNRF01000005">
    <property type="protein sequence ID" value="RBO82732.1"/>
    <property type="molecule type" value="Genomic_DNA"/>
</dbReference>
<protein>
    <recommendedName>
        <fullName evidence="2">diguanylate cyclase</fullName>
        <ecNumber evidence="2">2.7.7.65</ecNumber>
    </recommendedName>
</protein>
<dbReference type="SMART" id="SM00448">
    <property type="entry name" value="REC"/>
    <property type="match status" value="1"/>
</dbReference>
<dbReference type="GO" id="GO:0005886">
    <property type="term" value="C:plasma membrane"/>
    <property type="evidence" value="ECO:0007669"/>
    <property type="project" value="TreeGrafter"/>
</dbReference>
<comment type="caution">
    <text evidence="7">The sequence shown here is derived from an EMBL/GenBank/DDBJ whole genome shotgun (WGS) entry which is preliminary data.</text>
</comment>
<dbReference type="PANTHER" id="PTHR45138:SF9">
    <property type="entry name" value="DIGUANYLATE CYCLASE DGCM-RELATED"/>
    <property type="match status" value="1"/>
</dbReference>
<dbReference type="Pfam" id="PF00990">
    <property type="entry name" value="GGDEF"/>
    <property type="match status" value="1"/>
</dbReference>
<evidence type="ECO:0000256" key="4">
    <source>
        <dbReference type="PROSITE-ProRule" id="PRU00169"/>
    </source>
</evidence>
<feature type="domain" description="GGDEF" evidence="6">
    <location>
        <begin position="174"/>
        <end position="306"/>
    </location>
</feature>
<dbReference type="Pfam" id="PF00072">
    <property type="entry name" value="Response_reg"/>
    <property type="match status" value="1"/>
</dbReference>
<dbReference type="OrthoDB" id="9812260at2"/>
<accession>A0A366CY18</accession>
<dbReference type="CDD" id="cd01949">
    <property type="entry name" value="GGDEF"/>
    <property type="match status" value="1"/>
</dbReference>
<dbReference type="InterPro" id="IPR000160">
    <property type="entry name" value="GGDEF_dom"/>
</dbReference>
<dbReference type="SUPFAM" id="SSF52172">
    <property type="entry name" value="CheY-like"/>
    <property type="match status" value="1"/>
</dbReference>
<dbReference type="InterPro" id="IPR029787">
    <property type="entry name" value="Nucleotide_cyclase"/>
</dbReference>
<evidence type="ECO:0000256" key="3">
    <source>
        <dbReference type="ARBA" id="ARBA00034247"/>
    </source>
</evidence>
<proteinExistence type="predicted"/>
<evidence type="ECO:0000256" key="1">
    <source>
        <dbReference type="ARBA" id="ARBA00001946"/>
    </source>
</evidence>
<evidence type="ECO:0000313" key="7">
    <source>
        <dbReference type="EMBL" id="RBO82732.1"/>
    </source>
</evidence>
<comment type="cofactor">
    <cofactor evidence="1">
        <name>Mg(2+)</name>
        <dbReference type="ChEBI" id="CHEBI:18420"/>
    </cofactor>
</comment>
<dbReference type="GO" id="GO:0000160">
    <property type="term" value="P:phosphorelay signal transduction system"/>
    <property type="evidence" value="ECO:0007669"/>
    <property type="project" value="InterPro"/>
</dbReference>
<keyword evidence="4" id="KW-0597">Phosphoprotein</keyword>
<dbReference type="Gene3D" id="3.30.70.270">
    <property type="match status" value="1"/>
</dbReference>
<dbReference type="SMART" id="SM00267">
    <property type="entry name" value="GGDEF"/>
    <property type="match status" value="1"/>
</dbReference>
<evidence type="ECO:0000259" key="6">
    <source>
        <dbReference type="PROSITE" id="PS50887"/>
    </source>
</evidence>
<dbReference type="SUPFAM" id="SSF55073">
    <property type="entry name" value="Nucleotide cyclase"/>
    <property type="match status" value="1"/>
</dbReference>
<comment type="catalytic activity">
    <reaction evidence="3">
        <text>2 GTP = 3',3'-c-di-GMP + 2 diphosphate</text>
        <dbReference type="Rhea" id="RHEA:24898"/>
        <dbReference type="ChEBI" id="CHEBI:33019"/>
        <dbReference type="ChEBI" id="CHEBI:37565"/>
        <dbReference type="ChEBI" id="CHEBI:58805"/>
        <dbReference type="EC" id="2.7.7.65"/>
    </reaction>
</comment>
<feature type="modified residue" description="4-aspartylphosphate" evidence="4">
    <location>
        <position position="53"/>
    </location>
</feature>
<dbReference type="CDD" id="cd17546">
    <property type="entry name" value="REC_hyHK_CKI1_RcsC-like"/>
    <property type="match status" value="1"/>
</dbReference>
<dbReference type="GO" id="GO:0043709">
    <property type="term" value="P:cell adhesion involved in single-species biofilm formation"/>
    <property type="evidence" value="ECO:0007669"/>
    <property type="project" value="TreeGrafter"/>
</dbReference>
<keyword evidence="8" id="KW-1185">Reference proteome</keyword>
<dbReference type="PROSITE" id="PS50887">
    <property type="entry name" value="GGDEF"/>
    <property type="match status" value="1"/>
</dbReference>
<dbReference type="NCBIfam" id="TIGR00254">
    <property type="entry name" value="GGDEF"/>
    <property type="match status" value="1"/>
</dbReference>
<dbReference type="InterPro" id="IPR043128">
    <property type="entry name" value="Rev_trsase/Diguanyl_cyclase"/>
</dbReference>
<evidence type="ECO:0000259" key="5">
    <source>
        <dbReference type="PROSITE" id="PS50110"/>
    </source>
</evidence>
<evidence type="ECO:0000256" key="2">
    <source>
        <dbReference type="ARBA" id="ARBA00012528"/>
    </source>
</evidence>
<dbReference type="RefSeq" id="WP_113874683.1">
    <property type="nucleotide sequence ID" value="NZ_QNRF01000005.1"/>
</dbReference>
<dbReference type="PANTHER" id="PTHR45138">
    <property type="entry name" value="REGULATORY COMPONENTS OF SENSORY TRANSDUCTION SYSTEM"/>
    <property type="match status" value="1"/>
</dbReference>
<name>A0A366CY18_9GAMM</name>
<sequence length="306" mass="34487">MKVLIADDTNTDRLLLKLHLAKLGCQVIEAKNGQEAVSQYLANLDEIDLILIDVQMPVLNGFEAVKAIREIQQQNQQEWFPVIFLSASGNETDVENGIMAGGDDYLIKPISQKVLAAKMHAMKRISDMRSRLVESNKMLESLASTDYLTGIANRRCFEVSLESVIDVHRDESSRCCACGILDLDKFKNINDSFGHDIGDKVLIDVSNVIQQHLTENDLFGRLGGEEFGLLLMSESREGLIERFEEIRQLIERYQFTIKDQLIDITTSIGVVAVSDQCKSRNQLLKRADELLYEAKTSGRNRVCFDV</sequence>
<dbReference type="FunFam" id="3.30.70.270:FF:000001">
    <property type="entry name" value="Diguanylate cyclase domain protein"/>
    <property type="match status" value="1"/>
</dbReference>
<dbReference type="GO" id="GO:0052621">
    <property type="term" value="F:diguanylate cyclase activity"/>
    <property type="evidence" value="ECO:0007669"/>
    <property type="project" value="UniProtKB-EC"/>
</dbReference>
<reference evidence="7 8" key="1">
    <citation type="submission" date="2018-06" db="EMBL/GenBank/DDBJ databases">
        <title>Genomic Encyclopedia of Type Strains, Phase III (KMG-III): the genomes of soil and plant-associated and newly described type strains.</title>
        <authorList>
            <person name="Whitman W."/>
        </authorList>
    </citation>
    <scope>NUCLEOTIDE SEQUENCE [LARGE SCALE GENOMIC DNA]</scope>
    <source>
        <strain evidence="7 8">CECT 7732</strain>
    </source>
</reference>
<organism evidence="7 8">
    <name type="scientific">Marinomonas aquiplantarum</name>
    <dbReference type="NCBI Taxonomy" id="491951"/>
    <lineage>
        <taxon>Bacteria</taxon>
        <taxon>Pseudomonadati</taxon>
        <taxon>Pseudomonadota</taxon>
        <taxon>Gammaproteobacteria</taxon>
        <taxon>Oceanospirillales</taxon>
        <taxon>Oceanospirillaceae</taxon>
        <taxon>Marinomonas</taxon>
    </lineage>
</organism>
<dbReference type="InterPro" id="IPR001789">
    <property type="entry name" value="Sig_transdc_resp-reg_receiver"/>
</dbReference>
<dbReference type="InterPro" id="IPR011006">
    <property type="entry name" value="CheY-like_superfamily"/>
</dbReference>
<evidence type="ECO:0000313" key="8">
    <source>
        <dbReference type="Proteomes" id="UP000252086"/>
    </source>
</evidence>